<protein>
    <submittedName>
        <fullName evidence="1">Uncharacterized protein</fullName>
    </submittedName>
</protein>
<evidence type="ECO:0000313" key="1">
    <source>
        <dbReference type="EMBL" id="CAB4138687.1"/>
    </source>
</evidence>
<sequence length="167" mass="18446">MPVSNDISVLGINEAIRSLNKIEPGLRKEFNNEARAIGAPAVNAVRDSYRFVPLSGMNRKWAGPAVNGRKVFPWNLDKARKGVDVVFDTNRRTAGTINIVQRDTATAIFETAGRKTSNPLGNALGPVSPGRTRIIGPVVYSKINEIEKVMYEFALRIVNEVNRELKN</sequence>
<reference evidence="1" key="1">
    <citation type="submission" date="2020-04" db="EMBL/GenBank/DDBJ databases">
        <authorList>
            <person name="Chiriac C."/>
            <person name="Salcher M."/>
            <person name="Ghai R."/>
            <person name="Kavagutti S V."/>
        </authorList>
    </citation>
    <scope>NUCLEOTIDE SEQUENCE</scope>
</reference>
<accession>A0A6J5M033</accession>
<proteinExistence type="predicted"/>
<name>A0A6J5M033_9CAUD</name>
<dbReference type="EMBL" id="LR796348">
    <property type="protein sequence ID" value="CAB4138687.1"/>
    <property type="molecule type" value="Genomic_DNA"/>
</dbReference>
<gene>
    <name evidence="1" type="ORF">UFOVP335_6</name>
</gene>
<organism evidence="1">
    <name type="scientific">uncultured Caudovirales phage</name>
    <dbReference type="NCBI Taxonomy" id="2100421"/>
    <lineage>
        <taxon>Viruses</taxon>
        <taxon>Duplodnaviria</taxon>
        <taxon>Heunggongvirae</taxon>
        <taxon>Uroviricota</taxon>
        <taxon>Caudoviricetes</taxon>
        <taxon>Peduoviridae</taxon>
        <taxon>Maltschvirus</taxon>
        <taxon>Maltschvirus maltsch</taxon>
    </lineage>
</organism>